<keyword evidence="9" id="KW-0028">Amino-acid biosynthesis</keyword>
<evidence type="ECO:0000256" key="22">
    <source>
        <dbReference type="PROSITE-ProRule" id="PRU00333"/>
    </source>
</evidence>
<dbReference type="PROSITE" id="PS50972">
    <property type="entry name" value="PTERIN_BINDING"/>
    <property type="match status" value="1"/>
</dbReference>
<name>A0A9D9HCN2_9BACT</name>
<dbReference type="PANTHER" id="PTHR45833">
    <property type="entry name" value="METHIONINE SYNTHASE"/>
    <property type="match status" value="1"/>
</dbReference>
<evidence type="ECO:0000256" key="19">
    <source>
        <dbReference type="NCBIfam" id="TIGR02082"/>
    </source>
</evidence>
<feature type="domain" description="B12-binding" evidence="28">
    <location>
        <begin position="823"/>
        <end position="957"/>
    </location>
</feature>
<feature type="binding site" evidence="21">
    <location>
        <position position="885"/>
    </location>
    <ligand>
        <name>methylcob(III)alamin</name>
        <dbReference type="ChEBI" id="CHEBI:28115"/>
    </ligand>
</feature>
<evidence type="ECO:0000256" key="15">
    <source>
        <dbReference type="ARBA" id="ARBA00022833"/>
    </source>
</evidence>
<dbReference type="SUPFAM" id="SSF51717">
    <property type="entry name" value="Dihydropteroate synthetase-like"/>
    <property type="match status" value="1"/>
</dbReference>
<keyword evidence="16" id="KW-0486">Methionine biosynthesis</keyword>
<feature type="region of interest" description="Disordered" evidence="24">
    <location>
        <begin position="978"/>
        <end position="1000"/>
    </location>
</feature>
<dbReference type="Pfam" id="PF02607">
    <property type="entry name" value="B12-binding_2"/>
    <property type="match status" value="1"/>
</dbReference>
<evidence type="ECO:0000256" key="18">
    <source>
        <dbReference type="ARBA" id="ARBA00025552"/>
    </source>
</evidence>
<dbReference type="GO" id="GO:0050667">
    <property type="term" value="P:homocysteine metabolic process"/>
    <property type="evidence" value="ECO:0007669"/>
    <property type="project" value="TreeGrafter"/>
</dbReference>
<feature type="binding site" evidence="21">
    <location>
        <position position="741"/>
    </location>
    <ligand>
        <name>methylcob(III)alamin</name>
        <dbReference type="ChEBI" id="CHEBI:28115"/>
    </ligand>
</feature>
<accession>A0A9D9HCN2</accession>
<dbReference type="GO" id="GO:0008270">
    <property type="term" value="F:zinc ion binding"/>
    <property type="evidence" value="ECO:0007669"/>
    <property type="project" value="InterPro"/>
</dbReference>
<evidence type="ECO:0000256" key="21">
    <source>
        <dbReference type="PIRSR" id="PIRSR000381-2"/>
    </source>
</evidence>
<evidence type="ECO:0000256" key="24">
    <source>
        <dbReference type="SAM" id="MobiDB-lite"/>
    </source>
</evidence>
<keyword evidence="8 23" id="KW-0489">Methyltransferase</keyword>
<comment type="catalytic activity">
    <reaction evidence="1">
        <text>(6S)-5-methyl-5,6,7,8-tetrahydrofolate + L-homocysteine = (6S)-5,6,7,8-tetrahydrofolate + L-methionine</text>
        <dbReference type="Rhea" id="RHEA:11172"/>
        <dbReference type="ChEBI" id="CHEBI:18608"/>
        <dbReference type="ChEBI" id="CHEBI:57453"/>
        <dbReference type="ChEBI" id="CHEBI:57844"/>
        <dbReference type="ChEBI" id="CHEBI:58199"/>
        <dbReference type="EC" id="2.1.1.13"/>
    </reaction>
</comment>
<feature type="binding site" evidence="21">
    <location>
        <position position="936"/>
    </location>
    <ligand>
        <name>methylcob(III)alamin</name>
        <dbReference type="ChEBI" id="CHEBI:28115"/>
    </ligand>
</feature>
<organism evidence="30 31">
    <name type="scientific">Candidatus Cryptobacteroides merdavium</name>
    <dbReference type="NCBI Taxonomy" id="2840769"/>
    <lineage>
        <taxon>Bacteria</taxon>
        <taxon>Pseudomonadati</taxon>
        <taxon>Bacteroidota</taxon>
        <taxon>Bacteroidia</taxon>
        <taxon>Bacteroidales</taxon>
        <taxon>Candidatus Cryptobacteroides</taxon>
    </lineage>
</organism>
<feature type="region of interest" description="Disordered" evidence="24">
    <location>
        <begin position="784"/>
        <end position="812"/>
    </location>
</feature>
<dbReference type="GO" id="GO:0005829">
    <property type="term" value="C:cytosol"/>
    <property type="evidence" value="ECO:0007669"/>
    <property type="project" value="TreeGrafter"/>
</dbReference>
<dbReference type="GO" id="GO:0032259">
    <property type="term" value="P:methylation"/>
    <property type="evidence" value="ECO:0007669"/>
    <property type="project" value="UniProtKB-KW"/>
</dbReference>
<feature type="binding site" evidence="20 22">
    <location>
        <position position="331"/>
    </location>
    <ligand>
        <name>Zn(2+)</name>
        <dbReference type="ChEBI" id="CHEBI:29105"/>
    </ligand>
</feature>
<dbReference type="Gene3D" id="1.10.1240.10">
    <property type="entry name" value="Methionine synthase domain"/>
    <property type="match status" value="1"/>
</dbReference>
<dbReference type="InterPro" id="IPR037010">
    <property type="entry name" value="VitB12-dep_Met_synth_activ_sf"/>
</dbReference>
<dbReference type="InterPro" id="IPR036589">
    <property type="entry name" value="HCY_dom_sf"/>
</dbReference>
<dbReference type="EMBL" id="JADIMO010000129">
    <property type="protein sequence ID" value="MBO8446009.1"/>
    <property type="molecule type" value="Genomic_DNA"/>
</dbReference>
<evidence type="ECO:0000256" key="12">
    <source>
        <dbReference type="ARBA" id="ARBA00022691"/>
    </source>
</evidence>
<dbReference type="Gene3D" id="3.20.20.330">
    <property type="entry name" value="Homocysteine-binding-like domain"/>
    <property type="match status" value="1"/>
</dbReference>
<dbReference type="InterPro" id="IPR003726">
    <property type="entry name" value="HCY_dom"/>
</dbReference>
<dbReference type="GO" id="GO:0031419">
    <property type="term" value="F:cobalamin binding"/>
    <property type="evidence" value="ECO:0007669"/>
    <property type="project" value="UniProtKB-KW"/>
</dbReference>
<evidence type="ECO:0000259" key="28">
    <source>
        <dbReference type="PROSITE" id="PS51332"/>
    </source>
</evidence>
<dbReference type="Pfam" id="PF00809">
    <property type="entry name" value="Pterin_bind"/>
    <property type="match status" value="1"/>
</dbReference>
<evidence type="ECO:0000256" key="13">
    <source>
        <dbReference type="ARBA" id="ARBA00022723"/>
    </source>
</evidence>
<feature type="binding site" evidence="21">
    <location>
        <begin position="833"/>
        <end position="837"/>
    </location>
    <ligand>
        <name>methylcob(III)alamin</name>
        <dbReference type="ChEBI" id="CHEBI:28115"/>
    </ligand>
</feature>
<comment type="pathway">
    <text evidence="4">Amino-acid biosynthesis; L-methionine biosynthesis via de novo pathway; L-methionine from L-homocysteine (MetH route): step 1/1.</text>
</comment>
<keyword evidence="11 23" id="KW-0808">Transferase</keyword>
<evidence type="ECO:0000259" key="29">
    <source>
        <dbReference type="PROSITE" id="PS51337"/>
    </source>
</evidence>
<dbReference type="NCBIfam" id="TIGR02082">
    <property type="entry name" value="metH"/>
    <property type="match status" value="1"/>
</dbReference>
<dbReference type="InterPro" id="IPR000489">
    <property type="entry name" value="Pterin-binding_dom"/>
</dbReference>
<evidence type="ECO:0000256" key="10">
    <source>
        <dbReference type="ARBA" id="ARBA00022628"/>
    </source>
</evidence>
<evidence type="ECO:0000256" key="8">
    <source>
        <dbReference type="ARBA" id="ARBA00022603"/>
    </source>
</evidence>
<evidence type="ECO:0000256" key="4">
    <source>
        <dbReference type="ARBA" id="ARBA00005178"/>
    </source>
</evidence>
<dbReference type="Gene3D" id="3.20.20.20">
    <property type="entry name" value="Dihydropteroate synthase-like"/>
    <property type="match status" value="1"/>
</dbReference>
<dbReference type="PROSITE" id="PS51332">
    <property type="entry name" value="B12_BINDING"/>
    <property type="match status" value="1"/>
</dbReference>
<evidence type="ECO:0000256" key="23">
    <source>
        <dbReference type="PROSITE-ProRule" id="PRU00346"/>
    </source>
</evidence>
<feature type="binding site" evidence="21">
    <location>
        <position position="881"/>
    </location>
    <ligand>
        <name>methylcob(III)alamin</name>
        <dbReference type="ChEBI" id="CHEBI:28115"/>
    </ligand>
</feature>
<evidence type="ECO:0000259" key="25">
    <source>
        <dbReference type="PROSITE" id="PS50970"/>
    </source>
</evidence>
<dbReference type="Gene3D" id="3.40.50.280">
    <property type="entry name" value="Cobalamin-binding domain"/>
    <property type="match status" value="1"/>
</dbReference>
<feature type="domain" description="B12-binding N-terminal" evidence="29">
    <location>
        <begin position="697"/>
        <end position="791"/>
    </location>
</feature>
<feature type="region of interest" description="Disordered" evidence="24">
    <location>
        <begin position="1108"/>
        <end position="1131"/>
    </location>
</feature>
<keyword evidence="17" id="KW-0170">Cobalt</keyword>
<evidence type="ECO:0000313" key="30">
    <source>
        <dbReference type="EMBL" id="MBO8446009.1"/>
    </source>
</evidence>
<dbReference type="FunFam" id="3.20.20.330:FF:000001">
    <property type="entry name" value="Methionine synthase"/>
    <property type="match status" value="1"/>
</dbReference>
<dbReference type="InterPro" id="IPR004223">
    <property type="entry name" value="VitB12-dep_Met_synth_activ_dom"/>
</dbReference>
<keyword evidence="12 21" id="KW-0949">S-adenosyl-L-methionine</keyword>
<gene>
    <name evidence="30" type="primary">metH</name>
    <name evidence="30" type="ORF">IAC23_10035</name>
</gene>
<feature type="compositionally biased region" description="Basic and acidic residues" evidence="24">
    <location>
        <begin position="1122"/>
        <end position="1131"/>
    </location>
</feature>
<feature type="domain" description="AdoMet activation" evidence="27">
    <location>
        <begin position="989"/>
        <end position="1339"/>
    </location>
</feature>
<sequence length="1342" mass="144207">MRKISETIAGGEILILDGAMGTMIQRYGLQEQDFHSGIFSGCPKELKGNNECLNLTRPEIIRAIHEEYINAGADIIETNTFSANRISQEEYGCAEYAFDMAYAGARIAREAADKAAVIAEGKATKSCSGHRKIYVAGSIGPTSKSLSLSPDMNDPAFRAVSFDEMAEAYGEQMRGLLLGGVDLILLETCFDALNVKAALYALEKLIKTPEISENAGIRERLSEDGHFPVIVSVSVSDRSGRTLTGQTLEAFYTSVRHYPLTAFGLNCSLGAEEIYPLLKEVSNFAECAVSCYPNAGLPDGMGGYAETPAEMAVAIRKMAADGLVNIIGGCCGTTPDYIREIAGAVKGLSARKNGSAGSGNEAGGLAVSGLETVHIDLERYNFTNIGERTNVAGSRKFARLISSGNYAEAMQVAADQIENGASVIDINMDDAMLDSTRQMTMFTRHISNDPAVAKAALMIDSSHWETILAGLKNAQGKSIVNSISLKEGEETFLAKAREIHALGAAMVVMAFDEKGQATDFGRKTEICGRAYRLLTEKAGIPPEDIIFDVNVLAVGTGIEEHADYAVDFISAVGWIKENLPGALTSGGISNLSFSFRGNNPVREAMHSAFLYHAIKAGLDMAIVNPGMLQIYDEIEPSLLKCVEDVILDTDAGATERLIEKAQEIAEEKAASGTPGKTGPDAGDSAKGNGGNAAGASGSEPDMGKTAEERMMDALVKGRAASLEEDLRSCLEKYGRPVDIIEGPLMDGMKKVGELFGSGKMFLPQVVKSAKIMRQAVDFLQPYMDGQENSSDGNMAGKGNKEHKEETASDFPAGHKTAKVAVPKPKIVIATVKGDVHDIGKNITSIVLGCNGFDVIDLGVMVDKETIIGTAISEKADIIAASGLITPSLFQMEELCRAMSEKDMDTPLFIGGATTSPLHTAVKLAPLYGHVFYGADASASAVMAKRCMMDREAFENEEHEKQQKIRELYLKGMENAVQDGNGATGTTDATGKDGHDTESVFPPESYLRSENCMTAGPDTERKAFCLTDIPAGEISIAEVLPYFDWKMFFAIWGVKYGQMSPDAPEMADLKKEAEEIIRRMESDGSCRIMLAAKWFEAFSAGDDIHLTEPGKNRLSGMAADGDGQDKSPDDRGKQEMIFPMMRQEKPSALKDGTMACLSLADFVPPAGYGFTSPAGIFAISVSRPASQRSGCGCPACKTVSGYDDMMERSVMNTLAEAASAWLDGKIGKMIENAENAAADGKEFKIIKPAAGYSSCPDHTLKRDILRLLPDSGRLGITLTESCGMLPDASICGMIFIHREAMYPEIRNIGRQQYDSYISRRGMSPEEARRFLGHLLTDLPANKK</sequence>
<feature type="binding site" evidence="20 22">
    <location>
        <position position="330"/>
    </location>
    <ligand>
        <name>Zn(2+)</name>
        <dbReference type="ChEBI" id="CHEBI:29105"/>
    </ligand>
</feature>
<keyword evidence="10 20" id="KW-0846">Cobalamin</keyword>
<feature type="binding site" evidence="21">
    <location>
        <position position="1043"/>
    </location>
    <ligand>
        <name>S-adenosyl-L-methionine</name>
        <dbReference type="ChEBI" id="CHEBI:59789"/>
    </ligand>
</feature>
<evidence type="ECO:0000256" key="9">
    <source>
        <dbReference type="ARBA" id="ARBA00022605"/>
    </source>
</evidence>
<dbReference type="PANTHER" id="PTHR45833:SF1">
    <property type="entry name" value="METHIONINE SYNTHASE"/>
    <property type="match status" value="1"/>
</dbReference>
<dbReference type="FunFam" id="3.20.20.20:FF:000002">
    <property type="entry name" value="Methionine synthase"/>
    <property type="match status" value="1"/>
</dbReference>
<dbReference type="SMART" id="SM01018">
    <property type="entry name" value="B12-binding_2"/>
    <property type="match status" value="1"/>
</dbReference>
<dbReference type="PIRSF" id="PIRSF000381">
    <property type="entry name" value="MetH"/>
    <property type="match status" value="1"/>
</dbReference>
<evidence type="ECO:0000256" key="7">
    <source>
        <dbReference type="ARBA" id="ARBA00013998"/>
    </source>
</evidence>
<comment type="caution">
    <text evidence="30">The sequence shown here is derived from an EMBL/GenBank/DDBJ whole genome shotgun (WGS) entry which is preliminary data.</text>
</comment>
<feature type="binding site" evidence="20 22">
    <location>
        <position position="267"/>
    </location>
    <ligand>
        <name>Zn(2+)</name>
        <dbReference type="ChEBI" id="CHEBI:29105"/>
    </ligand>
</feature>
<dbReference type="Pfam" id="PF02965">
    <property type="entry name" value="Met_synt_B12"/>
    <property type="match status" value="1"/>
</dbReference>
<comment type="similarity">
    <text evidence="5">Belongs to the vitamin-B12 dependent methionine synthase family.</text>
</comment>
<comment type="function">
    <text evidence="18">Catalyzes the transfer of a methyl group from methyl-cobalamin to homocysteine, yielding enzyme-bound cob(I)alamin and methionine. Subsequently, remethylates the cofactor using methyltetrahydrofolate.</text>
</comment>
<evidence type="ECO:0000256" key="1">
    <source>
        <dbReference type="ARBA" id="ARBA00001700"/>
    </source>
</evidence>
<feature type="domain" description="Hcy-binding" evidence="25">
    <location>
        <begin position="2"/>
        <end position="345"/>
    </location>
</feature>
<dbReference type="GO" id="GO:0046653">
    <property type="term" value="P:tetrahydrofolate metabolic process"/>
    <property type="evidence" value="ECO:0007669"/>
    <property type="project" value="TreeGrafter"/>
</dbReference>
<evidence type="ECO:0000313" key="31">
    <source>
        <dbReference type="Proteomes" id="UP000823619"/>
    </source>
</evidence>
<evidence type="ECO:0000256" key="3">
    <source>
        <dbReference type="ARBA" id="ARBA00001956"/>
    </source>
</evidence>
<evidence type="ECO:0000259" key="27">
    <source>
        <dbReference type="PROSITE" id="PS50974"/>
    </source>
</evidence>
<dbReference type="Pfam" id="PF02574">
    <property type="entry name" value="S-methyl_trans"/>
    <property type="match status" value="1"/>
</dbReference>
<dbReference type="PROSITE" id="PS50970">
    <property type="entry name" value="HCY"/>
    <property type="match status" value="1"/>
</dbReference>
<comment type="cofactor">
    <cofactor evidence="2 22">
        <name>Zn(2+)</name>
        <dbReference type="ChEBI" id="CHEBI:29105"/>
    </cofactor>
</comment>
<evidence type="ECO:0000256" key="16">
    <source>
        <dbReference type="ARBA" id="ARBA00023167"/>
    </source>
</evidence>
<keyword evidence="13 20" id="KW-0479">Metal-binding</keyword>
<dbReference type="InterPro" id="IPR036724">
    <property type="entry name" value="Cobalamin-bd_sf"/>
</dbReference>
<evidence type="ECO:0000256" key="2">
    <source>
        <dbReference type="ARBA" id="ARBA00001947"/>
    </source>
</evidence>
<dbReference type="Proteomes" id="UP000823619">
    <property type="component" value="Unassembled WGS sequence"/>
</dbReference>
<dbReference type="SUPFAM" id="SSF52242">
    <property type="entry name" value="Cobalamin (vitamin B12)-binding domain"/>
    <property type="match status" value="1"/>
</dbReference>
<protein>
    <recommendedName>
        <fullName evidence="7 19">Methionine synthase</fullName>
        <ecNumber evidence="6 19">2.1.1.13</ecNumber>
    </recommendedName>
</protein>
<feature type="region of interest" description="Disordered" evidence="24">
    <location>
        <begin position="665"/>
        <end position="703"/>
    </location>
</feature>
<keyword evidence="14" id="KW-0677">Repeat</keyword>
<evidence type="ECO:0000256" key="11">
    <source>
        <dbReference type="ARBA" id="ARBA00022679"/>
    </source>
</evidence>
<evidence type="ECO:0000256" key="17">
    <source>
        <dbReference type="ARBA" id="ARBA00023285"/>
    </source>
</evidence>
<dbReference type="InterPro" id="IPR003759">
    <property type="entry name" value="Cbl-bd_cap"/>
</dbReference>
<dbReference type="SUPFAM" id="SSF56507">
    <property type="entry name" value="Methionine synthase activation domain-like"/>
    <property type="match status" value="1"/>
</dbReference>
<evidence type="ECO:0000256" key="14">
    <source>
        <dbReference type="ARBA" id="ARBA00022737"/>
    </source>
</evidence>
<dbReference type="Pfam" id="PF02310">
    <property type="entry name" value="B12-binding"/>
    <property type="match status" value="1"/>
</dbReference>
<dbReference type="EC" id="2.1.1.13" evidence="6 19"/>
<keyword evidence="15 20" id="KW-0862">Zinc</keyword>
<dbReference type="InterPro" id="IPR050554">
    <property type="entry name" value="Met_Synthase/Corrinoid"/>
</dbReference>
<dbReference type="SUPFAM" id="SSF47644">
    <property type="entry name" value="Methionine synthase domain"/>
    <property type="match status" value="1"/>
</dbReference>
<dbReference type="FunFam" id="1.10.1240.10:FF:000001">
    <property type="entry name" value="Methionine synthase"/>
    <property type="match status" value="1"/>
</dbReference>
<evidence type="ECO:0000256" key="5">
    <source>
        <dbReference type="ARBA" id="ARBA00010398"/>
    </source>
</evidence>
<dbReference type="GO" id="GO:0008705">
    <property type="term" value="F:methionine synthase activity"/>
    <property type="evidence" value="ECO:0007669"/>
    <property type="project" value="UniProtKB-UniRule"/>
</dbReference>
<proteinExistence type="inferred from homology"/>
<feature type="domain" description="Pterin-binding" evidence="26">
    <location>
        <begin position="382"/>
        <end position="643"/>
    </location>
</feature>
<evidence type="ECO:0000259" key="26">
    <source>
        <dbReference type="PROSITE" id="PS50972"/>
    </source>
</evidence>
<dbReference type="InterPro" id="IPR036594">
    <property type="entry name" value="Meth_synthase_dom"/>
</dbReference>
<comment type="cofactor">
    <cofactor evidence="3 20">
        <name>methylcob(III)alamin</name>
        <dbReference type="ChEBI" id="CHEBI:28115"/>
    </cofactor>
</comment>
<dbReference type="PROSITE" id="PS50974">
    <property type="entry name" value="ADOMET_ACTIVATION"/>
    <property type="match status" value="1"/>
</dbReference>
<dbReference type="Gene3D" id="3.10.196.10">
    <property type="entry name" value="Vitamin B12-dependent methionine synthase, activation domain"/>
    <property type="match status" value="1"/>
</dbReference>
<feature type="binding site" description="axial binding residue" evidence="20">
    <location>
        <position position="836"/>
    </location>
    <ligand>
        <name>methylcob(III)alamin</name>
        <dbReference type="ChEBI" id="CHEBI:28115"/>
    </ligand>
    <ligandPart>
        <name>Co</name>
        <dbReference type="ChEBI" id="CHEBI:27638"/>
    </ligandPart>
</feature>
<dbReference type="PROSITE" id="PS51337">
    <property type="entry name" value="B12_BINDING_NTER"/>
    <property type="match status" value="1"/>
</dbReference>
<feature type="compositionally biased region" description="Low complexity" evidence="24">
    <location>
        <begin position="978"/>
        <end position="988"/>
    </location>
</feature>
<reference evidence="30" key="2">
    <citation type="journal article" date="2021" name="PeerJ">
        <title>Extensive microbial diversity within the chicken gut microbiome revealed by metagenomics and culture.</title>
        <authorList>
            <person name="Gilroy R."/>
            <person name="Ravi A."/>
            <person name="Getino M."/>
            <person name="Pursley I."/>
            <person name="Horton D.L."/>
            <person name="Alikhan N.F."/>
            <person name="Baker D."/>
            <person name="Gharbi K."/>
            <person name="Hall N."/>
            <person name="Watson M."/>
            <person name="Adriaenssens E.M."/>
            <person name="Foster-Nyarko E."/>
            <person name="Jarju S."/>
            <person name="Secka A."/>
            <person name="Antonio M."/>
            <person name="Oren A."/>
            <person name="Chaudhuri R.R."/>
            <person name="La Ragione R."/>
            <person name="Hildebrand F."/>
            <person name="Pallen M.J."/>
        </authorList>
    </citation>
    <scope>NUCLEOTIDE SEQUENCE</scope>
    <source>
        <strain evidence="30">D5-748</strain>
    </source>
</reference>
<dbReference type="InterPro" id="IPR006158">
    <property type="entry name" value="Cobalamin-bd"/>
</dbReference>
<dbReference type="SUPFAM" id="SSF82282">
    <property type="entry name" value="Homocysteine S-methyltransferase"/>
    <property type="match status" value="1"/>
</dbReference>
<evidence type="ECO:0000256" key="6">
    <source>
        <dbReference type="ARBA" id="ARBA00012032"/>
    </source>
</evidence>
<dbReference type="InterPro" id="IPR011822">
    <property type="entry name" value="MetH"/>
</dbReference>
<reference evidence="30" key="1">
    <citation type="submission" date="2020-10" db="EMBL/GenBank/DDBJ databases">
        <authorList>
            <person name="Gilroy R."/>
        </authorList>
    </citation>
    <scope>NUCLEOTIDE SEQUENCE</scope>
    <source>
        <strain evidence="30">D5-748</strain>
    </source>
</reference>
<dbReference type="InterPro" id="IPR011005">
    <property type="entry name" value="Dihydropteroate_synth-like_sf"/>
</dbReference>
<evidence type="ECO:0000256" key="20">
    <source>
        <dbReference type="PIRSR" id="PIRSR000381-1"/>
    </source>
</evidence>